<feature type="region of interest" description="Disordered" evidence="1">
    <location>
        <begin position="347"/>
        <end position="369"/>
    </location>
</feature>
<organism evidence="2 3">
    <name type="scientific">Coniochaeta ligniaria NRRL 30616</name>
    <dbReference type="NCBI Taxonomy" id="1408157"/>
    <lineage>
        <taxon>Eukaryota</taxon>
        <taxon>Fungi</taxon>
        <taxon>Dikarya</taxon>
        <taxon>Ascomycota</taxon>
        <taxon>Pezizomycotina</taxon>
        <taxon>Sordariomycetes</taxon>
        <taxon>Sordariomycetidae</taxon>
        <taxon>Coniochaetales</taxon>
        <taxon>Coniochaetaceae</taxon>
        <taxon>Coniochaeta</taxon>
    </lineage>
</organism>
<dbReference type="EMBL" id="KV875098">
    <property type="protein sequence ID" value="OIW29236.1"/>
    <property type="molecule type" value="Genomic_DNA"/>
</dbReference>
<dbReference type="STRING" id="1408157.A0A1J7JIZ9"/>
<feature type="region of interest" description="Disordered" evidence="1">
    <location>
        <begin position="451"/>
        <end position="491"/>
    </location>
</feature>
<sequence>MSPLPAVKRQKREVYSKDWLLAQLFHYDLFNTYNQYRHDTQSTEKTLTNMLLMAIENGLCDHVPERILKIELELRRKVDSEFANKMAQEALYKAAQKTAPPKSTVDNYAQDEEEDEAEEEEDEENEDDEEESVVEVADPWAELHETPGAQATLDPDRFFRHYFLTDGNPNRKKTTRGLRLDGLFQDWDTVIHRAERYGLYKWMTKEKPIRVCLGWNLQKVQKMAEFTDKKVRERRVQTRTREETRLKKLHDDLVAQCQEKCKGKEDPTEWEIAGKYMVMANELLDHCSPDRPFTLHISDKIKQSDVGPGCRAAYDFAIISGSMLLATSSGIMDWLLADAEKEYRASLADNDRDPSSVSRKRKEPPTQAQLYHRSKRDLQTLRPHQKSLNYEVRIRGHEIVGDDTRAFDQPRSGHIRFKDETLMSFSGKINLGESLGLVNIHGLKYSLEAPKKTPKWSSYTEEAAARERETRSAEEAAAKQSKKAKRPSVYEDFATPKRCSDKLARLSSKKKKD</sequence>
<name>A0A1J7JIZ9_9PEZI</name>
<protein>
    <submittedName>
        <fullName evidence="2">Uncharacterized protein</fullName>
    </submittedName>
</protein>
<feature type="region of interest" description="Disordered" evidence="1">
    <location>
        <begin position="93"/>
        <end position="134"/>
    </location>
</feature>
<feature type="compositionally biased region" description="Basic and acidic residues" evidence="1">
    <location>
        <begin position="463"/>
        <end position="477"/>
    </location>
</feature>
<dbReference type="OrthoDB" id="4630416at2759"/>
<dbReference type="AlphaFoldDB" id="A0A1J7JIZ9"/>
<gene>
    <name evidence="2" type="ORF">CONLIGDRAFT_682141</name>
</gene>
<dbReference type="Proteomes" id="UP000182658">
    <property type="component" value="Unassembled WGS sequence"/>
</dbReference>
<proteinExistence type="predicted"/>
<dbReference type="InParanoid" id="A0A1J7JIZ9"/>
<evidence type="ECO:0000313" key="2">
    <source>
        <dbReference type="EMBL" id="OIW29236.1"/>
    </source>
</evidence>
<reference evidence="2 3" key="1">
    <citation type="submission" date="2016-10" db="EMBL/GenBank/DDBJ databases">
        <title>Draft genome sequence of Coniochaeta ligniaria NRRL30616, a lignocellulolytic fungus for bioabatement of inhibitors in plant biomass hydrolysates.</title>
        <authorList>
            <consortium name="DOE Joint Genome Institute"/>
            <person name="Jimenez D.J."/>
            <person name="Hector R.E."/>
            <person name="Riley R."/>
            <person name="Sun H."/>
            <person name="Grigoriev I.V."/>
            <person name="Van Elsas J.D."/>
            <person name="Nichols N.N."/>
        </authorList>
    </citation>
    <scope>NUCLEOTIDE SEQUENCE [LARGE SCALE GENOMIC DNA]</scope>
    <source>
        <strain evidence="2 3">NRRL 30616</strain>
    </source>
</reference>
<evidence type="ECO:0000313" key="3">
    <source>
        <dbReference type="Proteomes" id="UP000182658"/>
    </source>
</evidence>
<keyword evidence="3" id="KW-1185">Reference proteome</keyword>
<feature type="compositionally biased region" description="Acidic residues" evidence="1">
    <location>
        <begin position="109"/>
        <end position="133"/>
    </location>
</feature>
<accession>A0A1J7JIZ9</accession>
<evidence type="ECO:0000256" key="1">
    <source>
        <dbReference type="SAM" id="MobiDB-lite"/>
    </source>
</evidence>